<protein>
    <recommendedName>
        <fullName evidence="3">DUF2306 domain-containing protein</fullName>
    </recommendedName>
</protein>
<dbReference type="Pfam" id="PF10067">
    <property type="entry name" value="DUF2306"/>
    <property type="match status" value="1"/>
</dbReference>
<keyword evidence="1" id="KW-0812">Transmembrane</keyword>
<feature type="transmembrane region" description="Helical" evidence="1">
    <location>
        <begin position="60"/>
        <end position="80"/>
    </location>
</feature>
<sequence length="165" mass="17406">MAVHAAAALLSLTLGGAQLARRRYGDRLHRRVGRVWVAAMAVTVVSSFLITDLRPGRFTVFHALSLLTTATLTTGVVAASRGEVALHRRMMTGSWFGVVGAFVGAVAVPSRTVPQLAVHQPGLLAVWVAAVVLTTWVLVTGRMPGVPRRPASRLPSGVGHDSMAP</sequence>
<organism evidence="2">
    <name type="scientific">uncultured Nocardioidaceae bacterium</name>
    <dbReference type="NCBI Taxonomy" id="253824"/>
    <lineage>
        <taxon>Bacteria</taxon>
        <taxon>Bacillati</taxon>
        <taxon>Actinomycetota</taxon>
        <taxon>Actinomycetes</taxon>
        <taxon>Propionibacteriales</taxon>
        <taxon>Nocardioidaceae</taxon>
        <taxon>environmental samples</taxon>
    </lineage>
</organism>
<name>A0A6J4ML94_9ACTN</name>
<keyword evidence="1" id="KW-1133">Transmembrane helix</keyword>
<feature type="transmembrane region" description="Helical" evidence="1">
    <location>
        <begin position="122"/>
        <end position="139"/>
    </location>
</feature>
<dbReference type="AlphaFoldDB" id="A0A6J4ML94"/>
<evidence type="ECO:0008006" key="3">
    <source>
        <dbReference type="Google" id="ProtNLM"/>
    </source>
</evidence>
<gene>
    <name evidence="2" type="ORF">AVDCRST_MAG36-2654</name>
</gene>
<reference evidence="2" key="1">
    <citation type="submission" date="2020-02" db="EMBL/GenBank/DDBJ databases">
        <authorList>
            <person name="Meier V. D."/>
        </authorList>
    </citation>
    <scope>NUCLEOTIDE SEQUENCE</scope>
    <source>
        <strain evidence="2">AVDCRST_MAG36</strain>
    </source>
</reference>
<dbReference type="InterPro" id="IPR018750">
    <property type="entry name" value="DUF2306_membrane"/>
</dbReference>
<proteinExistence type="predicted"/>
<keyword evidence="1" id="KW-0472">Membrane</keyword>
<feature type="transmembrane region" description="Helical" evidence="1">
    <location>
        <begin position="35"/>
        <end position="53"/>
    </location>
</feature>
<evidence type="ECO:0000256" key="1">
    <source>
        <dbReference type="SAM" id="Phobius"/>
    </source>
</evidence>
<feature type="transmembrane region" description="Helical" evidence="1">
    <location>
        <begin position="92"/>
        <end position="110"/>
    </location>
</feature>
<dbReference type="EMBL" id="CADCUH010000171">
    <property type="protein sequence ID" value="CAA9361194.1"/>
    <property type="molecule type" value="Genomic_DNA"/>
</dbReference>
<accession>A0A6J4ML94</accession>
<evidence type="ECO:0000313" key="2">
    <source>
        <dbReference type="EMBL" id="CAA9361194.1"/>
    </source>
</evidence>